<evidence type="ECO:0000256" key="4">
    <source>
        <dbReference type="ARBA" id="ARBA00022729"/>
    </source>
</evidence>
<evidence type="ECO:0000313" key="12">
    <source>
        <dbReference type="EMBL" id="KAF6477906.1"/>
    </source>
</evidence>
<evidence type="ECO:0000256" key="2">
    <source>
        <dbReference type="ARBA" id="ARBA00022525"/>
    </source>
</evidence>
<evidence type="ECO:0000256" key="5">
    <source>
        <dbReference type="ARBA" id="ARBA00022737"/>
    </source>
</evidence>
<dbReference type="InterPro" id="IPR051145">
    <property type="entry name" value="GAS-SHBG-PROS"/>
</dbReference>
<dbReference type="InterPro" id="IPR000742">
    <property type="entry name" value="EGF"/>
</dbReference>
<organism evidence="12 13">
    <name type="scientific">Molossus molossus</name>
    <name type="common">Pallas' mastiff bat</name>
    <name type="synonym">Vespertilio molossus</name>
    <dbReference type="NCBI Taxonomy" id="27622"/>
    <lineage>
        <taxon>Eukaryota</taxon>
        <taxon>Metazoa</taxon>
        <taxon>Chordata</taxon>
        <taxon>Craniata</taxon>
        <taxon>Vertebrata</taxon>
        <taxon>Euteleostomi</taxon>
        <taxon>Mammalia</taxon>
        <taxon>Eutheria</taxon>
        <taxon>Laurasiatheria</taxon>
        <taxon>Chiroptera</taxon>
        <taxon>Yangochiroptera</taxon>
        <taxon>Molossidae</taxon>
        <taxon>Molossus</taxon>
    </lineage>
</organism>
<dbReference type="SUPFAM" id="SSF57184">
    <property type="entry name" value="Growth factor receptor domain"/>
    <property type="match status" value="2"/>
</dbReference>
<dbReference type="InParanoid" id="A0A7J8HZT2"/>
<keyword evidence="7" id="KW-0325">Glycoprotein</keyword>
<dbReference type="Pfam" id="PF07645">
    <property type="entry name" value="EGF_CA"/>
    <property type="match status" value="1"/>
</dbReference>
<evidence type="ECO:0000259" key="10">
    <source>
        <dbReference type="PROSITE" id="PS50026"/>
    </source>
</evidence>
<dbReference type="AlphaFoldDB" id="A0A7J8HZT2"/>
<evidence type="ECO:0000256" key="6">
    <source>
        <dbReference type="ARBA" id="ARBA00023157"/>
    </source>
</evidence>
<keyword evidence="3 8" id="KW-0245">EGF-like domain</keyword>
<feature type="chain" id="PRO_5029626284" description="EGF like domain multiple 6" evidence="9">
    <location>
        <begin position="24"/>
        <end position="354"/>
    </location>
</feature>
<dbReference type="InterPro" id="IPR049883">
    <property type="entry name" value="NOTCH1_EGF-like"/>
</dbReference>
<reference evidence="12 13" key="1">
    <citation type="journal article" date="2020" name="Nature">
        <title>Six reference-quality genomes reveal evolution of bat adaptations.</title>
        <authorList>
            <person name="Jebb D."/>
            <person name="Huang Z."/>
            <person name="Pippel M."/>
            <person name="Hughes G.M."/>
            <person name="Lavrichenko K."/>
            <person name="Devanna P."/>
            <person name="Winkler S."/>
            <person name="Jermiin L.S."/>
            <person name="Skirmuntt E.C."/>
            <person name="Katzourakis A."/>
            <person name="Burkitt-Gray L."/>
            <person name="Ray D.A."/>
            <person name="Sullivan K.A.M."/>
            <person name="Roscito J.G."/>
            <person name="Kirilenko B.M."/>
            <person name="Davalos L.M."/>
            <person name="Corthals A.P."/>
            <person name="Power M.L."/>
            <person name="Jones G."/>
            <person name="Ransome R.D."/>
            <person name="Dechmann D.K.N."/>
            <person name="Locatelli A.G."/>
            <person name="Puechmaille S.J."/>
            <person name="Fedrigo O."/>
            <person name="Jarvis E.D."/>
            <person name="Hiller M."/>
            <person name="Vernes S.C."/>
            <person name="Myers E.W."/>
            <person name="Teeling E.C."/>
        </authorList>
    </citation>
    <scope>NUCLEOTIDE SEQUENCE [LARGE SCALE GENOMIC DNA]</scope>
    <source>
        <strain evidence="12">MMolMol1</strain>
        <tissue evidence="12">Muscle</tissue>
    </source>
</reference>
<dbReference type="PROSITE" id="PS00022">
    <property type="entry name" value="EGF_1"/>
    <property type="match status" value="1"/>
</dbReference>
<dbReference type="PANTHER" id="PTHR24040">
    <property type="entry name" value="LAMININ G-LIKE DOMAIN-CONTAINING PROTEIN"/>
    <property type="match status" value="1"/>
</dbReference>
<feature type="domain" description="EGF-like" evidence="10">
    <location>
        <begin position="105"/>
        <end position="145"/>
    </location>
</feature>
<dbReference type="Pfam" id="PF07546">
    <property type="entry name" value="EMI"/>
    <property type="match status" value="1"/>
</dbReference>
<evidence type="ECO:0000313" key="13">
    <source>
        <dbReference type="Proteomes" id="UP000550707"/>
    </source>
</evidence>
<name>A0A7J8HZT2_MOLMO</name>
<feature type="domain" description="EMI" evidence="11">
    <location>
        <begin position="30"/>
        <end position="111"/>
    </location>
</feature>
<dbReference type="SMART" id="SM00181">
    <property type="entry name" value="EGF"/>
    <property type="match status" value="5"/>
</dbReference>
<dbReference type="InterPro" id="IPR018097">
    <property type="entry name" value="EGF_Ca-bd_CS"/>
</dbReference>
<feature type="domain" description="EGF-like" evidence="10">
    <location>
        <begin position="188"/>
        <end position="228"/>
    </location>
</feature>
<dbReference type="FunFam" id="2.10.25.10:FF:000037">
    <property type="entry name" value="Signal peptide, CUB domain and EGF-like domain-containing 2"/>
    <property type="match status" value="1"/>
</dbReference>
<feature type="signal peptide" evidence="9">
    <location>
        <begin position="1"/>
        <end position="23"/>
    </location>
</feature>
<keyword evidence="6 8" id="KW-1015">Disulfide bond</keyword>
<dbReference type="PROSITE" id="PS01187">
    <property type="entry name" value="EGF_CA"/>
    <property type="match status" value="2"/>
</dbReference>
<dbReference type="EMBL" id="JACASF010000005">
    <property type="protein sequence ID" value="KAF6477906.1"/>
    <property type="molecule type" value="Genomic_DNA"/>
</dbReference>
<dbReference type="InterPro" id="IPR001881">
    <property type="entry name" value="EGF-like_Ca-bd_dom"/>
</dbReference>
<evidence type="ECO:0000256" key="9">
    <source>
        <dbReference type="SAM" id="SignalP"/>
    </source>
</evidence>
<dbReference type="PROSITE" id="PS51041">
    <property type="entry name" value="EMI"/>
    <property type="match status" value="1"/>
</dbReference>
<dbReference type="Pfam" id="PF14670">
    <property type="entry name" value="FXa_inhibition"/>
    <property type="match status" value="1"/>
</dbReference>
<dbReference type="SMART" id="SM00179">
    <property type="entry name" value="EGF_CA"/>
    <property type="match status" value="4"/>
</dbReference>
<evidence type="ECO:0000259" key="11">
    <source>
        <dbReference type="PROSITE" id="PS51041"/>
    </source>
</evidence>
<evidence type="ECO:0000256" key="7">
    <source>
        <dbReference type="ARBA" id="ARBA00023180"/>
    </source>
</evidence>
<evidence type="ECO:0000256" key="1">
    <source>
        <dbReference type="ARBA" id="ARBA00004613"/>
    </source>
</evidence>
<dbReference type="Proteomes" id="UP000550707">
    <property type="component" value="Unassembled WGS sequence"/>
</dbReference>
<dbReference type="Pfam" id="PF12662">
    <property type="entry name" value="cEGF"/>
    <property type="match status" value="1"/>
</dbReference>
<evidence type="ECO:0000256" key="3">
    <source>
        <dbReference type="ARBA" id="ARBA00022536"/>
    </source>
</evidence>
<proteinExistence type="predicted"/>
<dbReference type="FunFam" id="2.10.25.10:FF:001129">
    <property type="entry name" value="Predicted protein"/>
    <property type="match status" value="1"/>
</dbReference>
<dbReference type="InterPro" id="IPR000152">
    <property type="entry name" value="EGF-type_Asp/Asn_hydroxyl_site"/>
</dbReference>
<keyword evidence="2" id="KW-0964">Secreted</keyword>
<keyword evidence="13" id="KW-1185">Reference proteome</keyword>
<accession>A0A7J8HZT2</accession>
<sequence>MTSRLWLWCFCAWVAAGWPRGRAVQLRPDMPNVCEEQQLTAVGQPQPSVRAFTHLVSRWEQGCAPPGWCVGYERRTRYYTMYRQAYSMEQRTVYRCCPGWRRQDAEPGCQHSISAAGTCFNGRRCSDSEAQPCQCSEGFQGPRCQYDINECAVDNGGCQDQCCNTIGSYYCRCQAGRKLGEDGRGCEDIDECAVVNGGCQQRCINTPGTFHCECDTGYRLHADARTCIKMDPCTGGNGCAHICQSENGMARCACHPGYQLSEDNKACRDINECAEGLARCGHRCVNSVGSFACACHPGSELGADGNGVTGLNWKLSIAVKRTMVVVLITVSMHSVGPVVPVTMDTGWMQMGKHA</sequence>
<dbReference type="PROSITE" id="PS50026">
    <property type="entry name" value="EGF_3"/>
    <property type="match status" value="2"/>
</dbReference>
<dbReference type="GO" id="GO:0005576">
    <property type="term" value="C:extracellular region"/>
    <property type="evidence" value="ECO:0007669"/>
    <property type="project" value="UniProtKB-SubCell"/>
</dbReference>
<feature type="disulfide bond" evidence="8">
    <location>
        <begin position="135"/>
        <end position="144"/>
    </location>
</feature>
<keyword evidence="4 9" id="KW-0732">Signal</keyword>
<dbReference type="FunFam" id="2.10.25.10:FF:000240">
    <property type="entry name" value="Vitamin K-dependent protein S"/>
    <property type="match status" value="1"/>
</dbReference>
<evidence type="ECO:0000256" key="8">
    <source>
        <dbReference type="PROSITE-ProRule" id="PRU00076"/>
    </source>
</evidence>
<keyword evidence="5" id="KW-0677">Repeat</keyword>
<evidence type="ECO:0008006" key="14">
    <source>
        <dbReference type="Google" id="ProtNLM"/>
    </source>
</evidence>
<comment type="subcellular location">
    <subcellularLocation>
        <location evidence="1">Secreted</location>
    </subcellularLocation>
</comment>
<comment type="caution">
    <text evidence="8">Lacks conserved residue(s) required for the propagation of feature annotation.</text>
</comment>
<dbReference type="InterPro" id="IPR011489">
    <property type="entry name" value="EMI_domain"/>
</dbReference>
<dbReference type="InterPro" id="IPR009030">
    <property type="entry name" value="Growth_fac_rcpt_cys_sf"/>
</dbReference>
<comment type="caution">
    <text evidence="12">The sequence shown here is derived from an EMBL/GenBank/DDBJ whole genome shotgun (WGS) entry which is preliminary data.</text>
</comment>
<dbReference type="PROSITE" id="PS00010">
    <property type="entry name" value="ASX_HYDROXYL"/>
    <property type="match status" value="1"/>
</dbReference>
<dbReference type="GO" id="GO:0005509">
    <property type="term" value="F:calcium ion binding"/>
    <property type="evidence" value="ECO:0007669"/>
    <property type="project" value="InterPro"/>
</dbReference>
<dbReference type="InterPro" id="IPR026823">
    <property type="entry name" value="cEGF"/>
</dbReference>
<dbReference type="PROSITE" id="PS01186">
    <property type="entry name" value="EGF_2"/>
    <property type="match status" value="3"/>
</dbReference>
<dbReference type="Gene3D" id="2.10.25.10">
    <property type="entry name" value="Laminin"/>
    <property type="match status" value="5"/>
</dbReference>
<dbReference type="PANTHER" id="PTHR24040:SF13">
    <property type="entry name" value="FIBROPELLIN-1"/>
    <property type="match status" value="1"/>
</dbReference>
<protein>
    <recommendedName>
        <fullName evidence="14">EGF like domain multiple 6</fullName>
    </recommendedName>
</protein>
<gene>
    <name evidence="12" type="ORF">HJG59_010802</name>
</gene>